<dbReference type="RefSeq" id="WP_345353947.1">
    <property type="nucleotide sequence ID" value="NZ_BAABHJ010000008.1"/>
</dbReference>
<dbReference type="PANTHER" id="PTHR45833:SF1">
    <property type="entry name" value="METHIONINE SYNTHASE"/>
    <property type="match status" value="1"/>
</dbReference>
<comment type="caution">
    <text evidence="4">The sequence shown here is derived from an EMBL/GenBank/DDBJ whole genome shotgun (WGS) entry which is preliminary data.</text>
</comment>
<dbReference type="PANTHER" id="PTHR45833">
    <property type="entry name" value="METHIONINE SYNTHASE"/>
    <property type="match status" value="1"/>
</dbReference>
<evidence type="ECO:0000256" key="1">
    <source>
        <dbReference type="ARBA" id="ARBA00022723"/>
    </source>
</evidence>
<accession>A0ABP8TM36</accession>
<name>A0ABP8TM36_9ACTN</name>
<dbReference type="Gene3D" id="1.10.1240.10">
    <property type="entry name" value="Methionine synthase domain"/>
    <property type="match status" value="1"/>
</dbReference>
<evidence type="ECO:0000256" key="2">
    <source>
        <dbReference type="ARBA" id="ARBA00023285"/>
    </source>
</evidence>
<sequence length="363" mass="38870">MTTASNRPDTGTLSARLWDAVRKGDEDAAVQAVLSALDAGLDAESALLDVVAPVQARVGAEWAANRMSVAQEHAATAIDDHVVTAVAHRVSGSHRPSPGRVTVTCVDGEWHALPARLLAETLRLRDWQVDFLGCQIPLPHLIDHLHRTGPDALALSSSIPTRLPTAHATIAACQAAGFPVIVGGAAFGPGGCYADRLGADGWAPDARAAAGLLTEIVARRFGRQPPQRSVNDLPHLADREYTSLTHDAHRHVAAVLGALRQRFPAMAEYDEQQRERTAEDLAHIVDFLSVALYLDDPELFTRFIAWIGDILTARGVPARSVALALALDLLAERVKDLPRAVALLREGRAALREATSHLPETSA</sequence>
<feature type="domain" description="B12-binding" evidence="3">
    <location>
        <begin position="98"/>
        <end position="227"/>
    </location>
</feature>
<dbReference type="SUPFAM" id="SSF52242">
    <property type="entry name" value="Cobalamin (vitamin B12)-binding domain"/>
    <property type="match status" value="1"/>
</dbReference>
<dbReference type="EMBL" id="BAABHJ010000008">
    <property type="protein sequence ID" value="GAA4607884.1"/>
    <property type="molecule type" value="Genomic_DNA"/>
</dbReference>
<dbReference type="InterPro" id="IPR036594">
    <property type="entry name" value="Meth_synthase_dom"/>
</dbReference>
<dbReference type="InterPro" id="IPR050554">
    <property type="entry name" value="Met_Synthase/Corrinoid"/>
</dbReference>
<keyword evidence="5" id="KW-1185">Reference proteome</keyword>
<organism evidence="4 5">
    <name type="scientific">Actinoallomurus liliacearum</name>
    <dbReference type="NCBI Taxonomy" id="1080073"/>
    <lineage>
        <taxon>Bacteria</taxon>
        <taxon>Bacillati</taxon>
        <taxon>Actinomycetota</taxon>
        <taxon>Actinomycetes</taxon>
        <taxon>Streptosporangiales</taxon>
        <taxon>Thermomonosporaceae</taxon>
        <taxon>Actinoallomurus</taxon>
    </lineage>
</organism>
<proteinExistence type="predicted"/>
<keyword evidence="1" id="KW-0479">Metal-binding</keyword>
<evidence type="ECO:0000313" key="5">
    <source>
        <dbReference type="Proteomes" id="UP001500212"/>
    </source>
</evidence>
<evidence type="ECO:0000313" key="4">
    <source>
        <dbReference type="EMBL" id="GAA4607884.1"/>
    </source>
</evidence>
<dbReference type="Proteomes" id="UP001500212">
    <property type="component" value="Unassembled WGS sequence"/>
</dbReference>
<dbReference type="InterPro" id="IPR036724">
    <property type="entry name" value="Cobalamin-bd_sf"/>
</dbReference>
<evidence type="ECO:0000259" key="3">
    <source>
        <dbReference type="PROSITE" id="PS51332"/>
    </source>
</evidence>
<protein>
    <submittedName>
        <fullName evidence="4">Cobalamin-dependent protein</fullName>
    </submittedName>
</protein>
<keyword evidence="2" id="KW-0170">Cobalt</keyword>
<reference evidence="5" key="1">
    <citation type="journal article" date="2019" name="Int. J. Syst. Evol. Microbiol.">
        <title>The Global Catalogue of Microorganisms (GCM) 10K type strain sequencing project: providing services to taxonomists for standard genome sequencing and annotation.</title>
        <authorList>
            <consortium name="The Broad Institute Genomics Platform"/>
            <consortium name="The Broad Institute Genome Sequencing Center for Infectious Disease"/>
            <person name="Wu L."/>
            <person name="Ma J."/>
        </authorList>
    </citation>
    <scope>NUCLEOTIDE SEQUENCE [LARGE SCALE GENOMIC DNA]</scope>
    <source>
        <strain evidence="5">JCM 17938</strain>
    </source>
</reference>
<dbReference type="Gene3D" id="3.40.50.280">
    <property type="entry name" value="Cobalamin-binding domain"/>
    <property type="match status" value="1"/>
</dbReference>
<gene>
    <name evidence="4" type="ORF">GCM10023195_30370</name>
</gene>
<dbReference type="InterPro" id="IPR003759">
    <property type="entry name" value="Cbl-bd_cap"/>
</dbReference>
<dbReference type="PROSITE" id="PS51332">
    <property type="entry name" value="B12_BINDING"/>
    <property type="match status" value="1"/>
</dbReference>
<dbReference type="Pfam" id="PF02310">
    <property type="entry name" value="B12-binding"/>
    <property type="match status" value="1"/>
</dbReference>
<dbReference type="Pfam" id="PF02607">
    <property type="entry name" value="B12-binding_2"/>
    <property type="match status" value="1"/>
</dbReference>
<dbReference type="InterPro" id="IPR006158">
    <property type="entry name" value="Cobalamin-bd"/>
</dbReference>